<feature type="compositionally biased region" description="Low complexity" evidence="10">
    <location>
        <begin position="172"/>
        <end position="182"/>
    </location>
</feature>
<feature type="compositionally biased region" description="Polar residues" evidence="10">
    <location>
        <begin position="153"/>
        <end position="171"/>
    </location>
</feature>
<proteinExistence type="predicted"/>
<evidence type="ECO:0000256" key="2">
    <source>
        <dbReference type="ARBA" id="ARBA00013903"/>
    </source>
</evidence>
<evidence type="ECO:0000256" key="3">
    <source>
        <dbReference type="ARBA" id="ARBA00022630"/>
    </source>
</evidence>
<dbReference type="Pfam" id="PF00175">
    <property type="entry name" value="NAD_binding_1"/>
    <property type="match status" value="1"/>
</dbReference>
<sequence>MLKIKLFNPQHPLEHQELELSDHRLKDDGCLIGNSPSCGLMLPSIKVQEVHGKLFTDKGKYYFQDLTEKGITQYNDERVNKEKSYPLETDDIIRIGDFVLIVDGLPIKKKSKNRKSKNTKKSKSSNKRSLQNIKALTRKNRRSTDKASEKTEPANQVTLEPTTKADNYQLESGSSMGNGSNGAVISPPLPTGKINNKVSSKPQETTPNIVQSQPPALGGINWWNKGKITVRCLNIIEDTKDVKTFRFTGTSPTLFNYKPGQFVTLNLNINDKIIKRSYSISSTPSRPHTLEITVKRVPAPADVPDAPPGLVSNWLHDNVKVGDEITLTGPSGKFTCVDNNATKLLFISAGSGITPMMSMSRWALDTVAERDITFVHSARSPRDIIYRKELEAMAANHSNFHLGLTMTRQTTGDPWWGFQGRLNEVLLPAICPDYKDRVIYVCGPDSFMKGVKKLVEELGFPMENYNQESFGSPKKKRPPSSQEKNDNSSVVAPNNNITKNNHVATPKPVTAPSNDTSYPVVFAESGKEVLCNEQMSLLDLAEEEMIEVESSCRSGGCGSCKVKKLEGDIRYEGDPDGLDESDAEEGYILACIAHPQGKVIIDA</sequence>
<dbReference type="GO" id="GO:0016491">
    <property type="term" value="F:oxidoreductase activity"/>
    <property type="evidence" value="ECO:0007669"/>
    <property type="project" value="UniProtKB-KW"/>
</dbReference>
<dbReference type="InterPro" id="IPR008333">
    <property type="entry name" value="Cbr1-like_FAD-bd_dom"/>
</dbReference>
<feature type="compositionally biased region" description="Basic residues" evidence="10">
    <location>
        <begin position="110"/>
        <end position="126"/>
    </location>
</feature>
<evidence type="ECO:0000256" key="8">
    <source>
        <dbReference type="ARBA" id="ARBA00023004"/>
    </source>
</evidence>
<feature type="region of interest" description="Disordered" evidence="10">
    <location>
        <begin position="466"/>
        <end position="513"/>
    </location>
</feature>
<keyword evidence="5" id="KW-0479">Metal-binding</keyword>
<dbReference type="PANTHER" id="PTHR47354:SF6">
    <property type="entry name" value="NADH OXIDOREDUCTASE HCR"/>
    <property type="match status" value="1"/>
</dbReference>
<evidence type="ECO:0000256" key="6">
    <source>
        <dbReference type="ARBA" id="ARBA00022827"/>
    </source>
</evidence>
<organism evidence="13 14">
    <name type="scientific">Crocosphaera watsonii WH 0003</name>
    <dbReference type="NCBI Taxonomy" id="423471"/>
    <lineage>
        <taxon>Bacteria</taxon>
        <taxon>Bacillati</taxon>
        <taxon>Cyanobacteriota</taxon>
        <taxon>Cyanophyceae</taxon>
        <taxon>Oscillatoriophycideae</taxon>
        <taxon>Chroococcales</taxon>
        <taxon>Aphanothecaceae</taxon>
        <taxon>Crocosphaera</taxon>
    </lineage>
</organism>
<dbReference type="InterPro" id="IPR006058">
    <property type="entry name" value="2Fe2S_fd_BS"/>
</dbReference>
<dbReference type="GO" id="GO:0046872">
    <property type="term" value="F:metal ion binding"/>
    <property type="evidence" value="ECO:0007669"/>
    <property type="project" value="UniProtKB-KW"/>
</dbReference>
<evidence type="ECO:0000256" key="5">
    <source>
        <dbReference type="ARBA" id="ARBA00022723"/>
    </source>
</evidence>
<dbReference type="PANTHER" id="PTHR47354">
    <property type="entry name" value="NADH OXIDOREDUCTASE HCR"/>
    <property type="match status" value="1"/>
</dbReference>
<feature type="compositionally biased region" description="Polar residues" evidence="10">
    <location>
        <begin position="479"/>
        <end position="503"/>
    </location>
</feature>
<dbReference type="Gene3D" id="2.60.200.20">
    <property type="match status" value="1"/>
</dbReference>
<gene>
    <name evidence="13" type="ORF">CWATWH0003_0222</name>
</gene>
<dbReference type="InterPro" id="IPR017938">
    <property type="entry name" value="Riboflavin_synthase-like_b-brl"/>
</dbReference>
<dbReference type="InterPro" id="IPR012675">
    <property type="entry name" value="Beta-grasp_dom_sf"/>
</dbReference>
<evidence type="ECO:0000256" key="7">
    <source>
        <dbReference type="ARBA" id="ARBA00023002"/>
    </source>
</evidence>
<evidence type="ECO:0000313" key="13">
    <source>
        <dbReference type="EMBL" id="EHJ15123.1"/>
    </source>
</evidence>
<dbReference type="PROSITE" id="PS51384">
    <property type="entry name" value="FAD_FR"/>
    <property type="match status" value="1"/>
</dbReference>
<evidence type="ECO:0000259" key="11">
    <source>
        <dbReference type="PROSITE" id="PS51085"/>
    </source>
</evidence>
<keyword evidence="9" id="KW-0411">Iron-sulfur</keyword>
<dbReference type="SUPFAM" id="SSF49879">
    <property type="entry name" value="SMAD/FHA domain"/>
    <property type="match status" value="1"/>
</dbReference>
<reference evidence="13 14" key="1">
    <citation type="journal article" date="2011" name="Front. Microbiol.">
        <title>Two Strains of Crocosphaera watsonii with Highly Conserved Genomes are Distinguished by Strain-Specific Features.</title>
        <authorList>
            <person name="Bench S.R."/>
            <person name="Ilikchyan I.N."/>
            <person name="Tripp H.J."/>
            <person name="Zehr J.P."/>
        </authorList>
    </citation>
    <scope>NUCLEOTIDE SEQUENCE [LARGE SCALE GENOMIC DNA]</scope>
    <source>
        <strain evidence="13 14">WH 0003</strain>
    </source>
</reference>
<dbReference type="InterPro" id="IPR001709">
    <property type="entry name" value="Flavoprot_Pyr_Nucl_cyt_Rdtase"/>
</dbReference>
<feature type="domain" description="FAD-binding FR-type" evidence="12">
    <location>
        <begin position="225"/>
        <end position="337"/>
    </location>
</feature>
<dbReference type="Pfam" id="PF00970">
    <property type="entry name" value="FAD_binding_6"/>
    <property type="match status" value="1"/>
</dbReference>
<dbReference type="GO" id="GO:0051537">
    <property type="term" value="F:2 iron, 2 sulfur cluster binding"/>
    <property type="evidence" value="ECO:0007669"/>
    <property type="project" value="UniProtKB-KW"/>
</dbReference>
<dbReference type="EMBL" id="AESD01000032">
    <property type="protein sequence ID" value="EHJ15123.1"/>
    <property type="molecule type" value="Genomic_DNA"/>
</dbReference>
<dbReference type="InterPro" id="IPR000253">
    <property type="entry name" value="FHA_dom"/>
</dbReference>
<dbReference type="InterPro" id="IPR017927">
    <property type="entry name" value="FAD-bd_FR_type"/>
</dbReference>
<keyword evidence="3" id="KW-0285">Flavoprotein</keyword>
<dbReference type="GeneID" id="88764185"/>
<name>G5IY67_CROWT</name>
<dbReference type="InterPro" id="IPR039261">
    <property type="entry name" value="FNR_nucleotide-bd"/>
</dbReference>
<evidence type="ECO:0000313" key="14">
    <source>
        <dbReference type="Proteomes" id="UP000003477"/>
    </source>
</evidence>
<comment type="caution">
    <text evidence="13">The sequence shown here is derived from an EMBL/GenBank/DDBJ whole genome shotgun (WGS) entry which is preliminary data.</text>
</comment>
<dbReference type="Pfam" id="PF00498">
    <property type="entry name" value="FHA"/>
    <property type="match status" value="1"/>
</dbReference>
<keyword evidence="4" id="KW-0001">2Fe-2S</keyword>
<dbReference type="SUPFAM" id="SSF54292">
    <property type="entry name" value="2Fe-2S ferredoxin-like"/>
    <property type="match status" value="1"/>
</dbReference>
<dbReference type="InterPro" id="IPR001041">
    <property type="entry name" value="2Fe-2S_ferredoxin-type"/>
</dbReference>
<dbReference type="Gene3D" id="3.40.50.80">
    <property type="entry name" value="Nucleotide-binding domain of ferredoxin-NADP reductase (FNR) module"/>
    <property type="match status" value="1"/>
</dbReference>
<dbReference type="CDD" id="cd00060">
    <property type="entry name" value="FHA"/>
    <property type="match status" value="1"/>
</dbReference>
<evidence type="ECO:0000256" key="1">
    <source>
        <dbReference type="ARBA" id="ARBA00001974"/>
    </source>
</evidence>
<keyword evidence="6" id="KW-0274">FAD</keyword>
<dbReference type="InterPro" id="IPR036010">
    <property type="entry name" value="2Fe-2S_ferredoxin-like_sf"/>
</dbReference>
<dbReference type="SUPFAM" id="SSF63380">
    <property type="entry name" value="Riboflavin synthase domain-like"/>
    <property type="match status" value="1"/>
</dbReference>
<evidence type="ECO:0000256" key="4">
    <source>
        <dbReference type="ARBA" id="ARBA00022714"/>
    </source>
</evidence>
<dbReference type="InterPro" id="IPR050415">
    <property type="entry name" value="MRET"/>
</dbReference>
<evidence type="ECO:0000256" key="9">
    <source>
        <dbReference type="ARBA" id="ARBA00023014"/>
    </source>
</evidence>
<dbReference type="PRINTS" id="PR00406">
    <property type="entry name" value="CYTB5RDTASE"/>
</dbReference>
<dbReference type="Proteomes" id="UP000003477">
    <property type="component" value="Unassembled WGS sequence"/>
</dbReference>
<accession>G5IY67</accession>
<dbReference type="PATRIC" id="fig|423471.3.peg.207"/>
<feature type="region of interest" description="Disordered" evidence="10">
    <location>
        <begin position="110"/>
        <end position="187"/>
    </location>
</feature>
<keyword evidence="8" id="KW-0408">Iron</keyword>
<dbReference type="InterPro" id="IPR001433">
    <property type="entry name" value="OxRdtase_FAD/NAD-bd"/>
</dbReference>
<dbReference type="AlphaFoldDB" id="G5IY67"/>
<dbReference type="Pfam" id="PF00111">
    <property type="entry name" value="Fer2"/>
    <property type="match status" value="1"/>
</dbReference>
<evidence type="ECO:0000256" key="10">
    <source>
        <dbReference type="SAM" id="MobiDB-lite"/>
    </source>
</evidence>
<keyword evidence="7" id="KW-0560">Oxidoreductase</keyword>
<dbReference type="RefSeq" id="WP_007308890.1">
    <property type="nucleotide sequence ID" value="NZ_AESD01000032.1"/>
</dbReference>
<protein>
    <recommendedName>
        <fullName evidence="2">Ferredoxin--NADP reductase</fullName>
    </recommendedName>
</protein>
<feature type="compositionally biased region" description="Basic and acidic residues" evidence="10">
    <location>
        <begin position="142"/>
        <end position="152"/>
    </location>
</feature>
<dbReference type="PROSITE" id="PS51085">
    <property type="entry name" value="2FE2S_FER_2"/>
    <property type="match status" value="1"/>
</dbReference>
<dbReference type="InterPro" id="IPR008984">
    <property type="entry name" value="SMAD_FHA_dom_sf"/>
</dbReference>
<evidence type="ECO:0000259" key="12">
    <source>
        <dbReference type="PROSITE" id="PS51384"/>
    </source>
</evidence>
<dbReference type="PROSITE" id="PS00197">
    <property type="entry name" value="2FE2S_FER_1"/>
    <property type="match status" value="1"/>
</dbReference>
<dbReference type="CDD" id="cd06215">
    <property type="entry name" value="FNR_iron_sulfur_binding_1"/>
    <property type="match status" value="1"/>
</dbReference>
<dbReference type="Gene3D" id="3.10.20.30">
    <property type="match status" value="1"/>
</dbReference>
<dbReference type="CDD" id="cd00207">
    <property type="entry name" value="fer2"/>
    <property type="match status" value="1"/>
</dbReference>
<dbReference type="PRINTS" id="PR00371">
    <property type="entry name" value="FPNCR"/>
</dbReference>
<dbReference type="Gene3D" id="2.40.30.10">
    <property type="entry name" value="Translation factors"/>
    <property type="match status" value="1"/>
</dbReference>
<comment type="cofactor">
    <cofactor evidence="1">
        <name>FAD</name>
        <dbReference type="ChEBI" id="CHEBI:57692"/>
    </cofactor>
</comment>
<feature type="domain" description="2Fe-2S ferredoxin-type" evidence="11">
    <location>
        <begin position="518"/>
        <end position="603"/>
    </location>
</feature>
<dbReference type="SUPFAM" id="SSF52343">
    <property type="entry name" value="Ferredoxin reductase-like, C-terminal NADP-linked domain"/>
    <property type="match status" value="1"/>
</dbReference>